<dbReference type="Pfam" id="PF13650">
    <property type="entry name" value="Asp_protease_2"/>
    <property type="match status" value="1"/>
</dbReference>
<dbReference type="InterPro" id="IPR012337">
    <property type="entry name" value="RNaseH-like_sf"/>
</dbReference>
<accession>A0A5S6QHP0</accession>
<keyword evidence="4" id="KW-0808">Transferase</keyword>
<dbReference type="STRING" id="70415.A0A5S6QHP0"/>
<evidence type="ECO:0000256" key="5">
    <source>
        <dbReference type="SAM" id="MobiDB-lite"/>
    </source>
</evidence>
<evidence type="ECO:0000259" key="6">
    <source>
        <dbReference type="PROSITE" id="PS50878"/>
    </source>
</evidence>
<feature type="compositionally biased region" description="Basic and acidic residues" evidence="5">
    <location>
        <begin position="183"/>
        <end position="201"/>
    </location>
</feature>
<keyword evidence="2" id="KW-0540">Nuclease</keyword>
<protein>
    <recommendedName>
        <fullName evidence="1">RNA-directed DNA polymerase</fullName>
        <ecNumber evidence="1">2.7.7.49</ecNumber>
    </recommendedName>
</protein>
<dbReference type="Gene3D" id="3.10.20.370">
    <property type="match status" value="1"/>
</dbReference>
<dbReference type="Pfam" id="PF17919">
    <property type="entry name" value="RT_RNaseH_2"/>
    <property type="match status" value="1"/>
</dbReference>
<dbReference type="FunFam" id="3.30.70.270:FF:000026">
    <property type="entry name" value="Transposon Ty3-G Gag-Pol polyprotein"/>
    <property type="match status" value="1"/>
</dbReference>
<feature type="domain" description="Reverse transcriptase" evidence="6">
    <location>
        <begin position="460"/>
        <end position="638"/>
    </location>
</feature>
<evidence type="ECO:0000256" key="2">
    <source>
        <dbReference type="ARBA" id="ARBA00022722"/>
    </source>
</evidence>
<reference evidence="9" key="1">
    <citation type="submission" date="2019-12" db="UniProtKB">
        <authorList>
            <consortium name="WormBaseParasite"/>
        </authorList>
    </citation>
    <scope>IDENTIFICATION</scope>
</reference>
<dbReference type="InterPro" id="IPR041577">
    <property type="entry name" value="RT_RNaseH_2"/>
</dbReference>
<dbReference type="Gene3D" id="3.10.10.10">
    <property type="entry name" value="HIV Type 1 Reverse Transcriptase, subunit A, domain 1"/>
    <property type="match status" value="1"/>
</dbReference>
<dbReference type="SUPFAM" id="SSF56672">
    <property type="entry name" value="DNA/RNA polymerases"/>
    <property type="match status" value="1"/>
</dbReference>
<dbReference type="PANTHER" id="PTHR37984:SF12">
    <property type="entry name" value="RIBONUCLEASE H"/>
    <property type="match status" value="1"/>
</dbReference>
<dbReference type="Gene3D" id="1.10.340.70">
    <property type="match status" value="1"/>
</dbReference>
<dbReference type="InterPro" id="IPR036397">
    <property type="entry name" value="RNaseH_sf"/>
</dbReference>
<dbReference type="GO" id="GO:0042575">
    <property type="term" value="C:DNA polymerase complex"/>
    <property type="evidence" value="ECO:0007669"/>
    <property type="project" value="UniProtKB-ARBA"/>
</dbReference>
<dbReference type="InterPro" id="IPR041588">
    <property type="entry name" value="Integrase_H2C2"/>
</dbReference>
<dbReference type="GO" id="GO:0004519">
    <property type="term" value="F:endonuclease activity"/>
    <property type="evidence" value="ECO:0007669"/>
    <property type="project" value="UniProtKB-KW"/>
</dbReference>
<dbReference type="SUPFAM" id="SSF53098">
    <property type="entry name" value="Ribonuclease H-like"/>
    <property type="match status" value="1"/>
</dbReference>
<dbReference type="Pfam" id="PF00665">
    <property type="entry name" value="rve"/>
    <property type="match status" value="1"/>
</dbReference>
<dbReference type="CDD" id="cd09274">
    <property type="entry name" value="RNase_HI_RT_Ty3"/>
    <property type="match status" value="1"/>
</dbReference>
<dbReference type="FunFam" id="1.10.340.70:FF:000003">
    <property type="entry name" value="Protein CBG25708"/>
    <property type="match status" value="1"/>
</dbReference>
<feature type="domain" description="Integrase catalytic" evidence="7">
    <location>
        <begin position="1007"/>
        <end position="1175"/>
    </location>
</feature>
<dbReference type="InterPro" id="IPR050951">
    <property type="entry name" value="Retrovirus_Pol_polyprotein"/>
</dbReference>
<evidence type="ECO:0000259" key="7">
    <source>
        <dbReference type="PROSITE" id="PS50994"/>
    </source>
</evidence>
<dbReference type="PANTHER" id="PTHR37984">
    <property type="entry name" value="PROTEIN CBG26694"/>
    <property type="match status" value="1"/>
</dbReference>
<sequence>MNHVRHFEEFDVSNPAGWEEYAERLEFYMAANGIRDQQRKLAVLCNSSGPKTYSIIRSLTSPDAPSTKTFDEVMTLLRDHFVPKPSEIYRRFQFQRRSQQVGEGIAVYVAELRHLAQHCNFGDTLDSRLRDQLVCGLRDEALQKQLLAVKELTFAVALERALAAEAATVQVDEMRQPSASDIIDVKRLSGTRRSGDDSVRTDRRRRSSKPCHRCGGPHVPNTCRFKNAVCNFCKRSGHIERACWAKGQLSGSTSSSKKANRTAANRVCVEHEEYQLNATYCANNRLVPAPAERVTVKVNGVPVEMEVDSGAAFTVLSEQVFEQACHGRKSRLEKFPYRLKDFQGRTVHVIGVATLSVEFGAFRGELKALIVERQRCNLLGRDWFRPLGIHLAGVNKLSHERVSGLIDEYADLFTEKINAVKCPPVVLHVDSKIPPIQMSARRVPFALKDRIAQELDRLVEQGILEPVEHTDWATPIVPVIKNDGSIRICGDYKCTVNKALRKDLYQIPAVNDILATLKKGKLFAKLDLAQAYQQLQVDEASAKLQTIITHKGLFKAKRLQFGIASAPGIFQKFMDTLLANVSGVVPYFDDVLIVASSTEELANILREVFTRFRRVGIRLKREKCVFASECVNFLGYRIDAEGVHPADDKVEAIHNAPSPKNKQELQAFLGLLNFYHNFLEKKAEVAEPLHRLLDKDRVWKWTREHEQAFENLKKLISSDAVLVQYDDTLPLILTCDASPYGLGCVLAHKFPDGTEMPIAFHSRTLAPVERNYAQIDKEALAIVAGVKKFHNYIFGRHIEIRTDHKPLLGLLGKTSQTSVGMSPRMTRWCILLSAYDYSLVYRPGRDLENADALSRLPLPGPTAEVPAPLEVLLLESMPDPPIAAKQIAQMTNQDPILARVRNWLRDGWPAKVPDEFKQYWRFRNELSVHKDCVLWQSRIVIPSKLRHEVLKLFHSGHPGIVRMKGLARSYIWWPRLNQDVESLVRACVPCQEARHDPPKLSGNKWPEASKPWVRIHADFFGPFQGKVFFIAVDSFSKWLEVRLVASVSAVAAIDVLRELFATHGLPECLVTDNGAAFKSDEFRKFVKSNHIRHLTTAPFHPETNGQAERVVQDAKNFLKKDKFGSWKLRIARLLISQHVTPCPLTNISPAELLMNRKLATCLDRLKPQDDHSTDASVRPPGRQFAIGDLVFARSYRNANKWTSAVVVGKLGNVMYVVRTSHGLSWKRHINQLRPRRHEGSPQLKRGGM</sequence>
<dbReference type="Gene3D" id="3.30.420.10">
    <property type="entry name" value="Ribonuclease H-like superfamily/Ribonuclease H"/>
    <property type="match status" value="1"/>
</dbReference>
<dbReference type="Pfam" id="PF17921">
    <property type="entry name" value="Integrase_H2C2"/>
    <property type="match status" value="1"/>
</dbReference>
<evidence type="ECO:0000256" key="1">
    <source>
        <dbReference type="ARBA" id="ARBA00012493"/>
    </source>
</evidence>
<dbReference type="WBParaSite" id="TMUE_2000006708.1">
    <property type="protein sequence ID" value="TMUE_2000006708.1"/>
    <property type="gene ID" value="WBGene00299696"/>
</dbReference>
<dbReference type="GO" id="GO:0003676">
    <property type="term" value="F:nucleic acid binding"/>
    <property type="evidence" value="ECO:0007669"/>
    <property type="project" value="InterPro"/>
</dbReference>
<feature type="compositionally biased region" description="Basic residues" evidence="5">
    <location>
        <begin position="202"/>
        <end position="212"/>
    </location>
</feature>
<evidence type="ECO:0000256" key="3">
    <source>
        <dbReference type="ARBA" id="ARBA00022759"/>
    </source>
</evidence>
<dbReference type="PROSITE" id="PS50878">
    <property type="entry name" value="RT_POL"/>
    <property type="match status" value="1"/>
</dbReference>
<keyword evidence="4" id="KW-0695">RNA-directed DNA polymerase</keyword>
<feature type="region of interest" description="Disordered" evidence="5">
    <location>
        <begin position="182"/>
        <end position="212"/>
    </location>
</feature>
<dbReference type="FunFam" id="3.10.20.370:FF:000001">
    <property type="entry name" value="Retrovirus-related Pol polyprotein from transposon 17.6-like protein"/>
    <property type="match status" value="1"/>
</dbReference>
<proteinExistence type="predicted"/>
<dbReference type="InterPro" id="IPR043502">
    <property type="entry name" value="DNA/RNA_pol_sf"/>
</dbReference>
<name>A0A5S6QHP0_TRIMR</name>
<dbReference type="Proteomes" id="UP000046395">
    <property type="component" value="Unassembled WGS sequence"/>
</dbReference>
<dbReference type="InterPro" id="IPR043128">
    <property type="entry name" value="Rev_trsase/Diguanyl_cyclase"/>
</dbReference>
<evidence type="ECO:0000313" key="9">
    <source>
        <dbReference type="WBParaSite" id="TMUE_2000006708.1"/>
    </source>
</evidence>
<dbReference type="Pfam" id="PF00078">
    <property type="entry name" value="RVT_1"/>
    <property type="match status" value="1"/>
</dbReference>
<dbReference type="PROSITE" id="PS50994">
    <property type="entry name" value="INTEGRASE"/>
    <property type="match status" value="1"/>
</dbReference>
<dbReference type="GO" id="GO:0015074">
    <property type="term" value="P:DNA integration"/>
    <property type="evidence" value="ECO:0007669"/>
    <property type="project" value="InterPro"/>
</dbReference>
<keyword evidence="3" id="KW-0255">Endonuclease</keyword>
<dbReference type="SUPFAM" id="SSF50630">
    <property type="entry name" value="Acid proteases"/>
    <property type="match status" value="1"/>
</dbReference>
<dbReference type="InterPro" id="IPR001584">
    <property type="entry name" value="Integrase_cat-core"/>
</dbReference>
<dbReference type="Gene3D" id="4.10.60.10">
    <property type="entry name" value="Zinc finger, CCHC-type"/>
    <property type="match status" value="1"/>
</dbReference>
<keyword evidence="4" id="KW-0548">Nucleotidyltransferase</keyword>
<dbReference type="InterPro" id="IPR021109">
    <property type="entry name" value="Peptidase_aspartic_dom_sf"/>
</dbReference>
<keyword evidence="8" id="KW-1185">Reference proteome</keyword>
<dbReference type="Gene3D" id="3.30.70.270">
    <property type="match status" value="2"/>
</dbReference>
<dbReference type="InterPro" id="IPR000477">
    <property type="entry name" value="RT_dom"/>
</dbReference>
<dbReference type="Gene3D" id="2.40.70.10">
    <property type="entry name" value="Acid Proteases"/>
    <property type="match status" value="1"/>
</dbReference>
<dbReference type="AlphaFoldDB" id="A0A5S6QHP0"/>
<organism evidence="8 9">
    <name type="scientific">Trichuris muris</name>
    <name type="common">Mouse whipworm</name>
    <dbReference type="NCBI Taxonomy" id="70415"/>
    <lineage>
        <taxon>Eukaryota</taxon>
        <taxon>Metazoa</taxon>
        <taxon>Ecdysozoa</taxon>
        <taxon>Nematoda</taxon>
        <taxon>Enoplea</taxon>
        <taxon>Dorylaimia</taxon>
        <taxon>Trichinellida</taxon>
        <taxon>Trichuridae</taxon>
        <taxon>Trichuris</taxon>
    </lineage>
</organism>
<evidence type="ECO:0000256" key="4">
    <source>
        <dbReference type="ARBA" id="ARBA00022918"/>
    </source>
</evidence>
<dbReference type="EC" id="2.7.7.49" evidence="1"/>
<evidence type="ECO:0000313" key="8">
    <source>
        <dbReference type="Proteomes" id="UP000046395"/>
    </source>
</evidence>
<dbReference type="GO" id="GO:0003964">
    <property type="term" value="F:RNA-directed DNA polymerase activity"/>
    <property type="evidence" value="ECO:0007669"/>
    <property type="project" value="UniProtKB-KW"/>
</dbReference>
<keyword evidence="3" id="KW-0378">Hydrolase</keyword>
<dbReference type="CDD" id="cd01647">
    <property type="entry name" value="RT_LTR"/>
    <property type="match status" value="1"/>
</dbReference>